<dbReference type="PANTHER" id="PTHR43798:SF33">
    <property type="entry name" value="HYDROLASE, PUTATIVE (AFU_ORTHOLOGUE AFUA_2G14860)-RELATED"/>
    <property type="match status" value="1"/>
</dbReference>
<reference evidence="3" key="1">
    <citation type="journal article" date="2014" name="Int. J. Syst. Evol. Microbiol.">
        <title>Complete genome sequence of Corynebacterium casei LMG S-19264T (=DSM 44701T), isolated from a smear-ripened cheese.</title>
        <authorList>
            <consortium name="US DOE Joint Genome Institute (JGI-PGF)"/>
            <person name="Walter F."/>
            <person name="Albersmeier A."/>
            <person name="Kalinowski J."/>
            <person name="Ruckert C."/>
        </authorList>
    </citation>
    <scope>NUCLEOTIDE SEQUENCE</scope>
    <source>
        <strain evidence="3">VKM B-1606</strain>
    </source>
</reference>
<dbReference type="InterPro" id="IPR050266">
    <property type="entry name" value="AB_hydrolase_sf"/>
</dbReference>
<dbReference type="PRINTS" id="PR00412">
    <property type="entry name" value="EPOXHYDRLASE"/>
</dbReference>
<dbReference type="EMBL" id="BSFF01000009">
    <property type="protein sequence ID" value="GLK57316.1"/>
    <property type="molecule type" value="Genomic_DNA"/>
</dbReference>
<dbReference type="PRINTS" id="PR00111">
    <property type="entry name" value="ABHYDROLASE"/>
</dbReference>
<feature type="domain" description="AB hydrolase-1" evidence="2">
    <location>
        <begin position="68"/>
        <end position="308"/>
    </location>
</feature>
<evidence type="ECO:0000313" key="5">
    <source>
        <dbReference type="Proteomes" id="UP000758856"/>
    </source>
</evidence>
<dbReference type="Proteomes" id="UP001143400">
    <property type="component" value="Unassembled WGS sequence"/>
</dbReference>
<dbReference type="RefSeq" id="WP_204951920.1">
    <property type="nucleotide sequence ID" value="NZ_BSFF01000009.1"/>
</dbReference>
<reference evidence="4 5" key="2">
    <citation type="submission" date="2021-01" db="EMBL/GenBank/DDBJ databases">
        <title>Genomic Encyclopedia of Type Strains, Phase IV (KMG-IV): sequencing the most valuable type-strain genomes for metagenomic binning, comparative biology and taxonomic classification.</title>
        <authorList>
            <person name="Goeker M."/>
        </authorList>
    </citation>
    <scope>NUCLEOTIDE SEQUENCE [LARGE SCALE GENOMIC DNA]</scope>
    <source>
        <strain evidence="4 5">DSM 6130</strain>
    </source>
</reference>
<comment type="caution">
    <text evidence="3">The sequence shown here is derived from an EMBL/GenBank/DDBJ whole genome shotgun (WGS) entry which is preliminary data.</text>
</comment>
<dbReference type="InterPro" id="IPR029058">
    <property type="entry name" value="AB_hydrolase_fold"/>
</dbReference>
<feature type="chain" id="PRO_5040886651" evidence="1">
    <location>
        <begin position="23"/>
        <end position="328"/>
    </location>
</feature>
<dbReference type="EMBL" id="JAFBCY010000005">
    <property type="protein sequence ID" value="MBM7853470.1"/>
    <property type="molecule type" value="Genomic_DNA"/>
</dbReference>
<dbReference type="InterPro" id="IPR000073">
    <property type="entry name" value="AB_hydrolase_1"/>
</dbReference>
<dbReference type="SUPFAM" id="SSF53474">
    <property type="entry name" value="alpha/beta-Hydrolases"/>
    <property type="match status" value="1"/>
</dbReference>
<keyword evidence="5" id="KW-1185">Reference proteome</keyword>
<dbReference type="GO" id="GO:0016020">
    <property type="term" value="C:membrane"/>
    <property type="evidence" value="ECO:0007669"/>
    <property type="project" value="TreeGrafter"/>
</dbReference>
<evidence type="ECO:0000313" key="6">
    <source>
        <dbReference type="Proteomes" id="UP001143400"/>
    </source>
</evidence>
<dbReference type="Gene3D" id="3.40.50.1820">
    <property type="entry name" value="alpha/beta hydrolase"/>
    <property type="match status" value="1"/>
</dbReference>
<accession>A0A9W6IVF3</accession>
<protein>
    <submittedName>
        <fullName evidence="3 4">Esterase</fullName>
    </submittedName>
</protein>
<evidence type="ECO:0000313" key="3">
    <source>
        <dbReference type="EMBL" id="GLK57316.1"/>
    </source>
</evidence>
<organism evidence="3 6">
    <name type="scientific">Methylopila capsulata</name>
    <dbReference type="NCBI Taxonomy" id="61654"/>
    <lineage>
        <taxon>Bacteria</taxon>
        <taxon>Pseudomonadati</taxon>
        <taxon>Pseudomonadota</taxon>
        <taxon>Alphaproteobacteria</taxon>
        <taxon>Hyphomicrobiales</taxon>
        <taxon>Methylopilaceae</taxon>
        <taxon>Methylopila</taxon>
    </lineage>
</organism>
<dbReference type="AlphaFoldDB" id="A0A9W6IVF3"/>
<reference evidence="3" key="3">
    <citation type="submission" date="2023-01" db="EMBL/GenBank/DDBJ databases">
        <authorList>
            <person name="Sun Q."/>
            <person name="Evtushenko L."/>
        </authorList>
    </citation>
    <scope>NUCLEOTIDE SEQUENCE</scope>
    <source>
        <strain evidence="3">VKM B-1606</strain>
    </source>
</reference>
<evidence type="ECO:0000313" key="4">
    <source>
        <dbReference type="EMBL" id="MBM7853470.1"/>
    </source>
</evidence>
<evidence type="ECO:0000259" key="2">
    <source>
        <dbReference type="Pfam" id="PF00561"/>
    </source>
</evidence>
<dbReference type="Proteomes" id="UP000758856">
    <property type="component" value="Unassembled WGS sequence"/>
</dbReference>
<dbReference type="InterPro" id="IPR000639">
    <property type="entry name" value="Epox_hydrolase-like"/>
</dbReference>
<gene>
    <name evidence="3" type="ORF">GCM10008170_33360</name>
    <name evidence="4" type="ORF">JOD31_003731</name>
</gene>
<keyword evidence="1" id="KW-0732">Signal</keyword>
<dbReference type="GO" id="GO:0003824">
    <property type="term" value="F:catalytic activity"/>
    <property type="evidence" value="ECO:0007669"/>
    <property type="project" value="InterPro"/>
</dbReference>
<feature type="signal peptide" evidence="1">
    <location>
        <begin position="1"/>
        <end position="22"/>
    </location>
</feature>
<evidence type="ECO:0000256" key="1">
    <source>
        <dbReference type="SAM" id="SignalP"/>
    </source>
</evidence>
<dbReference type="PANTHER" id="PTHR43798">
    <property type="entry name" value="MONOACYLGLYCEROL LIPASE"/>
    <property type="match status" value="1"/>
</dbReference>
<dbReference type="Pfam" id="PF00561">
    <property type="entry name" value="Abhydrolase_1"/>
    <property type="match status" value="1"/>
</dbReference>
<name>A0A9W6IVF3_9HYPH</name>
<proteinExistence type="predicted"/>
<sequence>MRSGRVATIVVAATMTLAALLAAVSAVEARRAEQLAARTNAETLRVPVRGGALNVVILEPQGRASGRTLLLLHGASGNLKDLEESIGRRLAARHRVILVDRPGHGRSDRLGGREMASPAAQADAVVQALEALRIGRVVVVGHSWAGSAATNLALDHPDHVSGLALLSGATHPWPGGVAWYNSVAATPVLGDLFAATVVAPVGLATFDRAISSVFAPRPPPPDYVERTDAKLVLRPSEFRANAQDLTDLNAFLRGQAPRYGAIRVPTTIVTSDKDGIVSPEVHSRPLARQIRGARLVVIPGVGHMPHWSATDRVVDEIDALAMRTPAQK</sequence>